<dbReference type="EMBL" id="AP012029">
    <property type="protein sequence ID" value="BAJ62246.1"/>
    <property type="molecule type" value="Genomic_DNA"/>
</dbReference>
<sequence>MNKLSIRASFSGMVIAGVASLMALALILFGIIHTVAGNTVTKDQGLNKGPTRIGDITVELLGGRQIKDQFQVEVCYTLPDERDWLISISPTDTLLRINDKDYTVSEAQMISREKGSNGQYNLRCEALLFPVQNVPAGTPFQITLSKISVSESEIFDCAALQKKIDAIQPGISIQCATQPHVSGFHAVSWPRGITQAEANALAHDIASDARKGSWIFKDVSE</sequence>
<proteinExistence type="predicted"/>
<dbReference type="RefSeq" id="WP_013558644.1">
    <property type="nucleotide sequence ID" value="NC_014960.1"/>
</dbReference>
<evidence type="ECO:0000313" key="1">
    <source>
        <dbReference type="EMBL" id="BAJ62246.1"/>
    </source>
</evidence>
<evidence type="ECO:0000313" key="2">
    <source>
        <dbReference type="Proteomes" id="UP000008922"/>
    </source>
</evidence>
<dbReference type="KEGG" id="atm:ANT_02120"/>
<dbReference type="Proteomes" id="UP000008922">
    <property type="component" value="Chromosome"/>
</dbReference>
<dbReference type="STRING" id="926569.ANT_02120"/>
<dbReference type="AlphaFoldDB" id="E8MZA3"/>
<dbReference type="HOGENOM" id="CLU_1248493_0_0_0"/>
<gene>
    <name evidence="1" type="ordered locus">ANT_02120</name>
</gene>
<dbReference type="InParanoid" id="E8MZA3"/>
<dbReference type="OrthoDB" id="173264at2"/>
<protein>
    <submittedName>
        <fullName evidence="1">Uncharacterized protein</fullName>
    </submittedName>
</protein>
<organism evidence="1 2">
    <name type="scientific">Anaerolinea thermophila (strain DSM 14523 / JCM 11388 / NBRC 100420 / UNI-1)</name>
    <dbReference type="NCBI Taxonomy" id="926569"/>
    <lineage>
        <taxon>Bacteria</taxon>
        <taxon>Bacillati</taxon>
        <taxon>Chloroflexota</taxon>
        <taxon>Anaerolineae</taxon>
        <taxon>Anaerolineales</taxon>
        <taxon>Anaerolineaceae</taxon>
        <taxon>Anaerolinea</taxon>
    </lineage>
</organism>
<keyword evidence="2" id="KW-1185">Reference proteome</keyword>
<accession>E8MZA3</accession>
<name>E8MZA3_ANATU</name>
<reference evidence="1 2" key="1">
    <citation type="submission" date="2010-12" db="EMBL/GenBank/DDBJ databases">
        <title>Whole genome sequence of Anaerolinea thermophila UNI-1.</title>
        <authorList>
            <person name="Narita-Yamada S."/>
            <person name="Kishi E."/>
            <person name="Watanabe Y."/>
            <person name="Takasaki K."/>
            <person name="Ankai A."/>
            <person name="Oguchi A."/>
            <person name="Fukui S."/>
            <person name="Takahashi M."/>
            <person name="Yashiro I."/>
            <person name="Hosoyama A."/>
            <person name="Sekiguchi Y."/>
            <person name="Hanada S."/>
            <person name="Fujita N."/>
        </authorList>
    </citation>
    <scope>NUCLEOTIDE SEQUENCE [LARGE SCALE GENOMIC DNA]</scope>
    <source>
        <strain evidence="2">DSM 14523 / JCM 11388 / NBRC 100420 / UNI-1</strain>
    </source>
</reference>